<evidence type="ECO:0000259" key="1">
    <source>
        <dbReference type="Pfam" id="PF10577"/>
    </source>
</evidence>
<dbReference type="InterPro" id="IPR008969">
    <property type="entry name" value="CarboxyPept-like_regulatory"/>
</dbReference>
<dbReference type="EMBL" id="WRXO01000001">
    <property type="protein sequence ID" value="MVT39748.1"/>
    <property type="molecule type" value="Genomic_DNA"/>
</dbReference>
<accession>A0A6N8J554</accession>
<evidence type="ECO:0000313" key="2">
    <source>
        <dbReference type="EMBL" id="MVT39748.1"/>
    </source>
</evidence>
<reference evidence="2 3" key="1">
    <citation type="submission" date="2019-12" db="EMBL/GenBank/DDBJ databases">
        <title>The draft genomic sequence of strain Chitinophaga oryziterrae JCM 16595.</title>
        <authorList>
            <person name="Zhang X."/>
        </authorList>
    </citation>
    <scope>NUCLEOTIDE SEQUENCE [LARGE SCALE GENOMIC DNA]</scope>
    <source>
        <strain evidence="2 3">JCM 16595</strain>
    </source>
</reference>
<keyword evidence="3" id="KW-1185">Reference proteome</keyword>
<dbReference type="Proteomes" id="UP000468388">
    <property type="component" value="Unassembled WGS sequence"/>
</dbReference>
<dbReference type="InterPro" id="IPR048530">
    <property type="entry name" value="FAM171_N"/>
</dbReference>
<organism evidence="2 3">
    <name type="scientific">Chitinophaga oryziterrae</name>
    <dbReference type="NCBI Taxonomy" id="1031224"/>
    <lineage>
        <taxon>Bacteria</taxon>
        <taxon>Pseudomonadati</taxon>
        <taxon>Bacteroidota</taxon>
        <taxon>Chitinophagia</taxon>
        <taxon>Chitinophagales</taxon>
        <taxon>Chitinophagaceae</taxon>
        <taxon>Chitinophaga</taxon>
    </lineage>
</organism>
<dbReference type="AlphaFoldDB" id="A0A6N8J554"/>
<dbReference type="Pfam" id="PF10577">
    <property type="entry name" value="FAM171A1-2-B_N"/>
    <property type="match status" value="1"/>
</dbReference>
<dbReference type="Gene3D" id="2.60.40.1120">
    <property type="entry name" value="Carboxypeptidase-like, regulatory domain"/>
    <property type="match status" value="1"/>
</dbReference>
<comment type="caution">
    <text evidence="2">The sequence shown here is derived from an EMBL/GenBank/DDBJ whole genome shotgun (WGS) entry which is preliminary data.</text>
</comment>
<name>A0A6N8J554_9BACT</name>
<gene>
    <name evidence="2" type="ORF">GO495_04065</name>
</gene>
<proteinExistence type="predicted"/>
<evidence type="ECO:0000313" key="3">
    <source>
        <dbReference type="Proteomes" id="UP000468388"/>
    </source>
</evidence>
<dbReference type="SUPFAM" id="SSF49464">
    <property type="entry name" value="Carboxypeptidase regulatory domain-like"/>
    <property type="match status" value="1"/>
</dbReference>
<protein>
    <recommendedName>
        <fullName evidence="1">FAM171 N-terminal domain-containing protein</fullName>
    </recommendedName>
</protein>
<sequence>MKHAYLVLITTIFLFACQKDAKEIQTTLRPEYIETSIQGKVLDDNQQPVAGATVVISKYTTRTNARGIFRLDSIDIDIHASVVKVSKTGYFNGFRTFVANKGILNFVQLQLITSNTAGEFTAASGGTVTVPNGGSITFTGSGIVTAADNAAYTGNVNVSAHFINPTLPELPEVMPGDLRGLTTTGQEKGLQSFGMMAVELTDDAGVKLQLSKPATLNMPIPAALRATAPATIPLWSFNEANGLWKEEGTATKNDTSYIATVTHFSYWNCDAPFPLVSFQAVIKGTNGEPMFNTLVEIKVENESYQAYGRTDSTGKVSGKIPAGKSLQIVVSDKCNNVVYSKKIGPFTQYADLGILSVPIPYSENVIISGKAVNCDGAPVTKGNAFIFFDDNYYSAKISNGSFTFTMDRCDISPAEVSLTVQDEDASKESFASKFNITAGTYDVGTSSACDISTTQFFNITVDGTLYTVSPDDSLLTFAYRNNINSLYASTGKMSFGASATGTTTTGTFPLSYMYLITETEGYDEDLLSDATNQIIFTEYGGVGKYAAGTFSTKMTGRMTSKKIDVSGSFRLKIK</sequence>
<dbReference type="OrthoDB" id="973965at2"/>
<dbReference type="RefSeq" id="WP_157298398.1">
    <property type="nucleotide sequence ID" value="NZ_BAAAZB010000005.1"/>
</dbReference>
<dbReference type="PROSITE" id="PS51257">
    <property type="entry name" value="PROKAR_LIPOPROTEIN"/>
    <property type="match status" value="1"/>
</dbReference>
<feature type="domain" description="FAM171 N-terminal" evidence="1">
    <location>
        <begin position="183"/>
        <end position="254"/>
    </location>
</feature>